<dbReference type="SUPFAM" id="SSF52980">
    <property type="entry name" value="Restriction endonuclease-like"/>
    <property type="match status" value="1"/>
</dbReference>
<sequence length="299" mass="34847">MREVFVREGYETHWTGKGPDGGRDLIVHEKVQGPLSKFERKWLVQCKHKSHSGKPLGKDEANSLTTDCRRIGATGYLMVCTTALTSGLINAYKELESSENIVIDYWDEVRLEDRLLKPGNFALINQFFPESSDRVSWKVYNTNTPSFWAAHYKKDFLYLSSRLSLHFPTVSYIGRIYDYVQDVYNQLRLDVNEVDLQIRGIFYNDKHTEYTVFVDFIADQHIANANPFELTNQEENLVNDINAHLCNFIEVNEKGQIGSIPLNWDIKVYFKNRSSDGYDRHAKEFYTPFIDNLKNGYRR</sequence>
<dbReference type="InterPro" id="IPR011335">
    <property type="entry name" value="Restrct_endonuc-II-like"/>
</dbReference>
<organism evidence="2 3">
    <name type="scientific">Halobacillus amylolyticus</name>
    <dbReference type="NCBI Taxonomy" id="2932259"/>
    <lineage>
        <taxon>Bacteria</taxon>
        <taxon>Bacillati</taxon>
        <taxon>Bacillota</taxon>
        <taxon>Bacilli</taxon>
        <taxon>Bacillales</taxon>
        <taxon>Bacillaceae</taxon>
        <taxon>Halobacillus</taxon>
    </lineage>
</organism>
<keyword evidence="2" id="KW-0378">Hydrolase</keyword>
<dbReference type="GO" id="GO:0004519">
    <property type="term" value="F:endonuclease activity"/>
    <property type="evidence" value="ECO:0007669"/>
    <property type="project" value="UniProtKB-KW"/>
</dbReference>
<keyword evidence="2" id="KW-0540">Nuclease</keyword>
<dbReference type="EMBL" id="CP095075">
    <property type="protein sequence ID" value="UOR13956.1"/>
    <property type="molecule type" value="Genomic_DNA"/>
</dbReference>
<gene>
    <name evidence="2" type="ORF">MUO15_09240</name>
</gene>
<keyword evidence="2" id="KW-0255">Endonuclease</keyword>
<evidence type="ECO:0000313" key="2">
    <source>
        <dbReference type="EMBL" id="UOR13956.1"/>
    </source>
</evidence>
<evidence type="ECO:0000259" key="1">
    <source>
        <dbReference type="Pfam" id="PF04471"/>
    </source>
</evidence>
<reference evidence="2" key="1">
    <citation type="submission" date="2022-04" db="EMBL/GenBank/DDBJ databases">
        <title>Halobacillus sp. isolated from saltern.</title>
        <authorList>
            <person name="Won M."/>
            <person name="Lee C.-M."/>
            <person name="Woen H.-Y."/>
            <person name="Kwon S.-W."/>
        </authorList>
    </citation>
    <scope>NUCLEOTIDE SEQUENCE</scope>
    <source>
        <strain evidence="2">SSHM10-5</strain>
    </source>
</reference>
<protein>
    <submittedName>
        <fullName evidence="2">Restriction endonuclease</fullName>
    </submittedName>
</protein>
<name>A0ABY4HGP9_9BACI</name>
<dbReference type="InterPro" id="IPR007560">
    <property type="entry name" value="Restrct_endonuc_IV_Mrr"/>
</dbReference>
<dbReference type="Gene3D" id="3.40.1350.10">
    <property type="match status" value="1"/>
</dbReference>
<dbReference type="Pfam" id="PF04471">
    <property type="entry name" value="Mrr_cat"/>
    <property type="match status" value="1"/>
</dbReference>
<feature type="domain" description="Restriction endonuclease type IV Mrr" evidence="1">
    <location>
        <begin position="2"/>
        <end position="110"/>
    </location>
</feature>
<keyword evidence="3" id="KW-1185">Reference proteome</keyword>
<evidence type="ECO:0000313" key="3">
    <source>
        <dbReference type="Proteomes" id="UP000830326"/>
    </source>
</evidence>
<dbReference type="InterPro" id="IPR011856">
    <property type="entry name" value="tRNA_endonuc-like_dom_sf"/>
</dbReference>
<accession>A0ABY4HGP9</accession>
<proteinExistence type="predicted"/>
<dbReference type="Proteomes" id="UP000830326">
    <property type="component" value="Chromosome"/>
</dbReference>